<evidence type="ECO:0000313" key="1">
    <source>
        <dbReference type="EMBL" id="GLB44422.1"/>
    </source>
</evidence>
<evidence type="ECO:0000313" key="2">
    <source>
        <dbReference type="Proteomes" id="UP001063166"/>
    </source>
</evidence>
<reference evidence="1" key="1">
    <citation type="submission" date="2022-07" db="EMBL/GenBank/DDBJ databases">
        <title>The genome of Lyophyllum shimeji provides insight into the initial evolution of ectomycorrhizal fungal genome.</title>
        <authorList>
            <person name="Kobayashi Y."/>
            <person name="Shibata T."/>
            <person name="Hirakawa H."/>
            <person name="Shigenobu S."/>
            <person name="Nishiyama T."/>
            <person name="Yamada A."/>
            <person name="Hasebe M."/>
            <person name="Kawaguchi M."/>
        </authorList>
    </citation>
    <scope>NUCLEOTIDE SEQUENCE</scope>
    <source>
        <strain evidence="1">AT787</strain>
    </source>
</reference>
<organism evidence="1 2">
    <name type="scientific">Lyophyllum shimeji</name>
    <name type="common">Hon-shimeji</name>
    <name type="synonym">Tricholoma shimeji</name>
    <dbReference type="NCBI Taxonomy" id="47721"/>
    <lineage>
        <taxon>Eukaryota</taxon>
        <taxon>Fungi</taxon>
        <taxon>Dikarya</taxon>
        <taxon>Basidiomycota</taxon>
        <taxon>Agaricomycotina</taxon>
        <taxon>Agaricomycetes</taxon>
        <taxon>Agaricomycetidae</taxon>
        <taxon>Agaricales</taxon>
        <taxon>Tricholomatineae</taxon>
        <taxon>Lyophyllaceae</taxon>
        <taxon>Lyophyllum</taxon>
    </lineage>
</organism>
<dbReference type="EMBL" id="BRPK01000017">
    <property type="protein sequence ID" value="GLB44422.1"/>
    <property type="molecule type" value="Genomic_DNA"/>
</dbReference>
<keyword evidence="2" id="KW-1185">Reference proteome</keyword>
<proteinExistence type="predicted"/>
<comment type="caution">
    <text evidence="1">The sequence shown here is derived from an EMBL/GenBank/DDBJ whole genome shotgun (WGS) entry which is preliminary data.</text>
</comment>
<dbReference type="Proteomes" id="UP001063166">
    <property type="component" value="Unassembled WGS sequence"/>
</dbReference>
<name>A0A9P3PWS8_LYOSH</name>
<dbReference type="AlphaFoldDB" id="A0A9P3PWS8"/>
<protein>
    <submittedName>
        <fullName evidence="1">Uncharacterized protein</fullName>
    </submittedName>
</protein>
<gene>
    <name evidence="1" type="ORF">LshimejAT787_1700490</name>
</gene>
<accession>A0A9P3PWS8</accession>
<sequence length="143" mass="16106">MWSGFPFSALPCRTFVSATKLSHEIAMTSRCFPLEAELLFAKPEYLSDEPGSEERPLFASSRGRIFRLFDLTDRVLSAERVSANHGYKGKLVDEDGCIPGDAGRIHSSEIERLRQRLCGADKPDALAEKIFADCPCPMFDWRF</sequence>